<sequence length="227" mass="25172">MVYCGCAYVTNMLTILLICRPVQGNWSQDPAVACNPIVFAQVFQIAWALNFAADLMIFCLPFLVLYRLQLQKSVKISVYCTFFLGAINLAVSLARFLGIQVSVTSFRSFTLIELWSALDLQVGLMIACLPTLRPYLSYNWGIWPFRSATQTPKSSSNRTELSELSELSQQNDQPMSQIRNIDDLALTDNVNNNDGQSGDNSNGDLESSALGSPKSPASMLRSNHQAR</sequence>
<comment type="caution">
    <text evidence="9">The sequence shown here is derived from an EMBL/GenBank/DDBJ whole genome shotgun (WGS) entry which is preliminary data.</text>
</comment>
<reference evidence="9" key="1">
    <citation type="submission" date="2021-06" db="EMBL/GenBank/DDBJ databases">
        <title>Comparative genomics, transcriptomics and evolutionary studies reveal genomic signatures of adaptation to plant cell wall in hemibiotrophic fungi.</title>
        <authorList>
            <consortium name="DOE Joint Genome Institute"/>
            <person name="Baroncelli R."/>
            <person name="Diaz J.F."/>
            <person name="Benocci T."/>
            <person name="Peng M."/>
            <person name="Battaglia E."/>
            <person name="Haridas S."/>
            <person name="Andreopoulos W."/>
            <person name="Labutti K."/>
            <person name="Pangilinan J."/>
            <person name="Floch G.L."/>
            <person name="Makela M.R."/>
            <person name="Henrissat B."/>
            <person name="Grigoriev I.V."/>
            <person name="Crouch J.A."/>
            <person name="De Vries R.P."/>
            <person name="Sukno S.A."/>
            <person name="Thon M.R."/>
        </authorList>
    </citation>
    <scope>NUCLEOTIDE SEQUENCE</scope>
    <source>
        <strain evidence="9">CBS 102054</strain>
    </source>
</reference>
<evidence type="ECO:0000256" key="7">
    <source>
        <dbReference type="SAM" id="Phobius"/>
    </source>
</evidence>
<evidence type="ECO:0000256" key="3">
    <source>
        <dbReference type="ARBA" id="ARBA00022989"/>
    </source>
</evidence>
<organism evidence="9 10">
    <name type="scientific">Colletotrichum phormii</name>
    <dbReference type="NCBI Taxonomy" id="359342"/>
    <lineage>
        <taxon>Eukaryota</taxon>
        <taxon>Fungi</taxon>
        <taxon>Dikarya</taxon>
        <taxon>Ascomycota</taxon>
        <taxon>Pezizomycotina</taxon>
        <taxon>Sordariomycetes</taxon>
        <taxon>Hypocreomycetidae</taxon>
        <taxon>Glomerellales</taxon>
        <taxon>Glomerellaceae</taxon>
        <taxon>Colletotrichum</taxon>
        <taxon>Colletotrichum acutatum species complex</taxon>
    </lineage>
</organism>
<dbReference type="RefSeq" id="XP_060439500.1">
    <property type="nucleotide sequence ID" value="XM_060595583.1"/>
</dbReference>
<dbReference type="EMBL" id="JAHMHQ010000028">
    <property type="protein sequence ID" value="KAK1623505.1"/>
    <property type="molecule type" value="Genomic_DNA"/>
</dbReference>
<dbReference type="AlphaFoldDB" id="A0AAJ0EA40"/>
<dbReference type="GeneID" id="85480445"/>
<keyword evidence="2 7" id="KW-0812">Transmembrane</keyword>
<feature type="region of interest" description="Disordered" evidence="6">
    <location>
        <begin position="187"/>
        <end position="227"/>
    </location>
</feature>
<feature type="transmembrane region" description="Helical" evidence="7">
    <location>
        <begin position="45"/>
        <end position="66"/>
    </location>
</feature>
<dbReference type="PANTHER" id="PTHR33048:SF92">
    <property type="entry name" value="INTEGRAL MEMBRANE PROTEIN"/>
    <property type="match status" value="1"/>
</dbReference>
<feature type="domain" description="Rhodopsin" evidence="8">
    <location>
        <begin position="1"/>
        <end position="137"/>
    </location>
</feature>
<evidence type="ECO:0000256" key="2">
    <source>
        <dbReference type="ARBA" id="ARBA00022692"/>
    </source>
</evidence>
<dbReference type="Proteomes" id="UP001243989">
    <property type="component" value="Unassembled WGS sequence"/>
</dbReference>
<dbReference type="Pfam" id="PF20684">
    <property type="entry name" value="Fung_rhodopsin"/>
    <property type="match status" value="1"/>
</dbReference>
<protein>
    <recommendedName>
        <fullName evidence="8">Rhodopsin domain-containing protein</fullName>
    </recommendedName>
</protein>
<evidence type="ECO:0000256" key="5">
    <source>
        <dbReference type="ARBA" id="ARBA00038359"/>
    </source>
</evidence>
<feature type="compositionally biased region" description="Polar residues" evidence="6">
    <location>
        <begin position="149"/>
        <end position="159"/>
    </location>
</feature>
<accession>A0AAJ0EA40</accession>
<comment type="similarity">
    <text evidence="5">Belongs to the SAT4 family.</text>
</comment>
<feature type="transmembrane region" description="Helical" evidence="7">
    <location>
        <begin position="78"/>
        <end position="98"/>
    </location>
</feature>
<evidence type="ECO:0000259" key="8">
    <source>
        <dbReference type="Pfam" id="PF20684"/>
    </source>
</evidence>
<gene>
    <name evidence="9" type="ORF">BDP81DRAFT_503071</name>
</gene>
<evidence type="ECO:0000256" key="1">
    <source>
        <dbReference type="ARBA" id="ARBA00004141"/>
    </source>
</evidence>
<keyword evidence="10" id="KW-1185">Reference proteome</keyword>
<comment type="subcellular location">
    <subcellularLocation>
        <location evidence="1">Membrane</location>
        <topology evidence="1">Multi-pass membrane protein</topology>
    </subcellularLocation>
</comment>
<evidence type="ECO:0000256" key="4">
    <source>
        <dbReference type="ARBA" id="ARBA00023136"/>
    </source>
</evidence>
<dbReference type="InterPro" id="IPR052337">
    <property type="entry name" value="SAT4-like"/>
</dbReference>
<keyword evidence="4 7" id="KW-0472">Membrane</keyword>
<dbReference type="InterPro" id="IPR049326">
    <property type="entry name" value="Rhodopsin_dom_fungi"/>
</dbReference>
<name>A0AAJ0EA40_9PEZI</name>
<dbReference type="GO" id="GO:0016020">
    <property type="term" value="C:membrane"/>
    <property type="evidence" value="ECO:0007669"/>
    <property type="project" value="UniProtKB-SubCell"/>
</dbReference>
<feature type="compositionally biased region" description="Low complexity" evidence="6">
    <location>
        <begin position="188"/>
        <end position="204"/>
    </location>
</feature>
<keyword evidence="3 7" id="KW-1133">Transmembrane helix</keyword>
<feature type="region of interest" description="Disordered" evidence="6">
    <location>
        <begin position="149"/>
        <end position="173"/>
    </location>
</feature>
<evidence type="ECO:0000313" key="9">
    <source>
        <dbReference type="EMBL" id="KAK1623505.1"/>
    </source>
</evidence>
<dbReference type="PANTHER" id="PTHR33048">
    <property type="entry name" value="PTH11-LIKE INTEGRAL MEMBRANE PROTEIN (AFU_ORTHOLOGUE AFUA_5G11245)"/>
    <property type="match status" value="1"/>
</dbReference>
<evidence type="ECO:0000313" key="10">
    <source>
        <dbReference type="Proteomes" id="UP001243989"/>
    </source>
</evidence>
<evidence type="ECO:0000256" key="6">
    <source>
        <dbReference type="SAM" id="MobiDB-lite"/>
    </source>
</evidence>
<proteinExistence type="inferred from homology"/>